<accession>A0A1E7FDR3</accession>
<feature type="domain" description="DUF5672" evidence="2">
    <location>
        <begin position="212"/>
        <end position="313"/>
    </location>
</feature>
<reference evidence="3 4" key="1">
    <citation type="submission" date="2016-09" db="EMBL/GenBank/DDBJ databases">
        <title>Extensive genetic diversity and differential bi-allelic expression allows diatom success in the polar Southern Ocean.</title>
        <authorList>
            <consortium name="DOE Joint Genome Institute"/>
            <person name="Mock T."/>
            <person name="Otillar R.P."/>
            <person name="Strauss J."/>
            <person name="Dupont C."/>
            <person name="Frickenhaus S."/>
            <person name="Maumus F."/>
            <person name="Mcmullan M."/>
            <person name="Sanges R."/>
            <person name="Schmutz J."/>
            <person name="Toseland A."/>
            <person name="Valas R."/>
            <person name="Veluchamy A."/>
            <person name="Ward B.J."/>
            <person name="Allen A."/>
            <person name="Barry K."/>
            <person name="Falciatore A."/>
            <person name="Ferrante M."/>
            <person name="Fortunato A.E."/>
            <person name="Gloeckner G."/>
            <person name="Gruber A."/>
            <person name="Hipkin R."/>
            <person name="Janech M."/>
            <person name="Kroth P."/>
            <person name="Leese F."/>
            <person name="Lindquist E."/>
            <person name="Lyon B.R."/>
            <person name="Martin J."/>
            <person name="Mayer C."/>
            <person name="Parker M."/>
            <person name="Quesneville H."/>
            <person name="Raymond J."/>
            <person name="Uhlig C."/>
            <person name="Valentin K.U."/>
            <person name="Worden A.Z."/>
            <person name="Armbrust E.V."/>
            <person name="Bowler C."/>
            <person name="Green B."/>
            <person name="Moulton V."/>
            <person name="Van Oosterhout C."/>
            <person name="Grigoriev I."/>
        </authorList>
    </citation>
    <scope>NUCLEOTIDE SEQUENCE [LARGE SCALE GENOMIC DNA]</scope>
    <source>
        <strain evidence="3 4">CCMP1102</strain>
    </source>
</reference>
<name>A0A1E7FDR3_9STRA</name>
<evidence type="ECO:0000313" key="4">
    <source>
        <dbReference type="Proteomes" id="UP000095751"/>
    </source>
</evidence>
<proteinExistence type="predicted"/>
<protein>
    <recommendedName>
        <fullName evidence="2">DUF5672 domain-containing protein</fullName>
    </recommendedName>
</protein>
<dbReference type="Pfam" id="PF18922">
    <property type="entry name" value="DUF5672"/>
    <property type="match status" value="1"/>
</dbReference>
<dbReference type="KEGG" id="fcy:FRACYDRAFT_238875"/>
<evidence type="ECO:0000259" key="2">
    <source>
        <dbReference type="Pfam" id="PF18922"/>
    </source>
</evidence>
<evidence type="ECO:0000313" key="3">
    <source>
        <dbReference type="EMBL" id="OEU16284.1"/>
    </source>
</evidence>
<dbReference type="EMBL" id="KV784358">
    <property type="protein sequence ID" value="OEU16284.1"/>
    <property type="molecule type" value="Genomic_DNA"/>
</dbReference>
<organism evidence="3 4">
    <name type="scientific">Fragilariopsis cylindrus CCMP1102</name>
    <dbReference type="NCBI Taxonomy" id="635003"/>
    <lineage>
        <taxon>Eukaryota</taxon>
        <taxon>Sar</taxon>
        <taxon>Stramenopiles</taxon>
        <taxon>Ochrophyta</taxon>
        <taxon>Bacillariophyta</taxon>
        <taxon>Bacillariophyceae</taxon>
        <taxon>Bacillariophycidae</taxon>
        <taxon>Bacillariales</taxon>
        <taxon>Bacillariaceae</taxon>
        <taxon>Fragilariopsis</taxon>
    </lineage>
</organism>
<sequence>MGDEKSRGTRTTGQTKNTMQKQGGCCTGDSITVYFNGCFSHEWTRKADKSTSSTLRHKSTPSFELRIQYEYSSTKSENVIPPKMDDEPRVIGGGINHPNVPPNHSEKITEATSRGDNNNVVVSSSTTTIHDHHPEGVAITLMLKAPKWFHRRYTAMLHNVLSNIPETWVIQVFSNEAWLEKDVLPLHPGLQRLRSHPRIIWTPMPKEMTKKKPKEIMKSNWLWESVIAENVLTFSGNGALCANSKNTVTDFIVEADYVGVPWGKYNGMGGNGSSHSIRKRSDMIRILQEHPPSSSEMNDQDYNYFTKYLFQEEKGKLANANITRLFGGTNEADVGAPFVVAGTQAQLDFDSREKLLHVCPELNIIFPSLHEPSCFGAHPNPEKCKNSICALQDKIPGSGC</sequence>
<keyword evidence="4" id="KW-1185">Reference proteome</keyword>
<feature type="compositionally biased region" description="Polar residues" evidence="1">
    <location>
        <begin position="9"/>
        <end position="21"/>
    </location>
</feature>
<evidence type="ECO:0000256" key="1">
    <source>
        <dbReference type="SAM" id="MobiDB-lite"/>
    </source>
</evidence>
<dbReference type="AlphaFoldDB" id="A0A1E7FDR3"/>
<dbReference type="InParanoid" id="A0A1E7FDR3"/>
<feature type="region of interest" description="Disordered" evidence="1">
    <location>
        <begin position="1"/>
        <end position="23"/>
    </location>
</feature>
<dbReference type="InterPro" id="IPR043729">
    <property type="entry name" value="DUF5672"/>
</dbReference>
<dbReference type="OrthoDB" id="10025998at2759"/>
<dbReference type="Proteomes" id="UP000095751">
    <property type="component" value="Unassembled WGS sequence"/>
</dbReference>
<gene>
    <name evidence="3" type="ORF">FRACYDRAFT_238875</name>
</gene>